<keyword evidence="5 11" id="KW-0732">Signal</keyword>
<reference evidence="14" key="1">
    <citation type="journal article" date="2019" name="Int. J. Syst. Evol. Microbiol.">
        <title>The Global Catalogue of Microorganisms (GCM) 10K type strain sequencing project: providing services to taxonomists for standard genome sequencing and annotation.</title>
        <authorList>
            <consortium name="The Broad Institute Genomics Platform"/>
            <consortium name="The Broad Institute Genome Sequencing Center for Infectious Disease"/>
            <person name="Wu L."/>
            <person name="Ma J."/>
        </authorList>
    </citation>
    <scope>NUCLEOTIDE SEQUENCE [LARGE SCALE GENOMIC DNA]</scope>
    <source>
        <strain evidence="14">KCTC 42986</strain>
    </source>
</reference>
<dbReference type="PROSITE" id="PS51007">
    <property type="entry name" value="CYTC"/>
    <property type="match status" value="3"/>
</dbReference>
<protein>
    <submittedName>
        <fullName evidence="13">C-type cytochrome</fullName>
    </submittedName>
</protein>
<sequence length="469" mass="50027">MKLMTRLHVNLGATVLALVSLNVCAATAPDTANTELIKRGQYLATAGDCIACHSTPGGKPMAGGLSLPTPLGPIVSTNITPSKTHGIGNYTQAQFNDALRKGVRVDGQHLYPAMPYTSYATVTGDDAQALYAYFMHAVAPVDVTAPATDLPFPFNIRLSMAAWNLLFLDNKPFVPDASKSPEWNRSAYLTRGLAHCSACHTPRNMLMAEDLSHELGGGDVGAWHAPNITSDANSGVGGWREREIVDYMRFGHVADKAQAAGPMAEAVDNSLRHLTADDLRAIATYLKTVPALRESADTHPVYAWGAAADDLNSIRGVALPKDLNQMTGPQLYDAHCATCHQARGQGSFDGGLPPLFHNTALGSTNTNNLVMVLLEGIQRHTDSSEVLMPGFKKTLSDQQFATLGNYLTKNFGNPKAVVSAEQVKTLRAGGGSSNLVVAAQAGMGVFIIVIIAAIFAFTRRKRRIAHGPK</sequence>
<keyword evidence="10" id="KW-1133">Transmembrane helix</keyword>
<keyword evidence="7 9" id="KW-0408">Iron</keyword>
<feature type="chain" id="PRO_5045455534" evidence="11">
    <location>
        <begin position="26"/>
        <end position="469"/>
    </location>
</feature>
<keyword evidence="6" id="KW-0677">Repeat</keyword>
<dbReference type="SUPFAM" id="SSF46626">
    <property type="entry name" value="Cytochrome c"/>
    <property type="match status" value="3"/>
</dbReference>
<name>A0ABV7F7Q7_9BURK</name>
<dbReference type="PANTHER" id="PTHR35008">
    <property type="entry name" value="BLL4482 PROTEIN-RELATED"/>
    <property type="match status" value="1"/>
</dbReference>
<evidence type="ECO:0000313" key="14">
    <source>
        <dbReference type="Proteomes" id="UP001595530"/>
    </source>
</evidence>
<dbReference type="InterPro" id="IPR051459">
    <property type="entry name" value="Cytochrome_c-type_DH"/>
</dbReference>
<dbReference type="PIRSF" id="PIRSF000018">
    <property type="entry name" value="Mb_ADH_cyt_c"/>
    <property type="match status" value="1"/>
</dbReference>
<feature type="signal peptide" evidence="11">
    <location>
        <begin position="1"/>
        <end position="25"/>
    </location>
</feature>
<accession>A0ABV7F7Q7</accession>
<keyword evidence="2" id="KW-1003">Cell membrane</keyword>
<evidence type="ECO:0000256" key="10">
    <source>
        <dbReference type="SAM" id="Phobius"/>
    </source>
</evidence>
<organism evidence="13 14">
    <name type="scientific">Undibacterium arcticum</name>
    <dbReference type="NCBI Taxonomy" id="1762892"/>
    <lineage>
        <taxon>Bacteria</taxon>
        <taxon>Pseudomonadati</taxon>
        <taxon>Pseudomonadota</taxon>
        <taxon>Betaproteobacteria</taxon>
        <taxon>Burkholderiales</taxon>
        <taxon>Oxalobacteraceae</taxon>
        <taxon>Undibacterium</taxon>
    </lineage>
</organism>
<keyword evidence="4 9" id="KW-0479">Metal-binding</keyword>
<evidence type="ECO:0000256" key="7">
    <source>
        <dbReference type="ARBA" id="ARBA00023004"/>
    </source>
</evidence>
<evidence type="ECO:0000256" key="4">
    <source>
        <dbReference type="ARBA" id="ARBA00022723"/>
    </source>
</evidence>
<dbReference type="InterPro" id="IPR009056">
    <property type="entry name" value="Cyt_c-like_dom"/>
</dbReference>
<evidence type="ECO:0000256" key="11">
    <source>
        <dbReference type="SAM" id="SignalP"/>
    </source>
</evidence>
<evidence type="ECO:0000256" key="3">
    <source>
        <dbReference type="ARBA" id="ARBA00022617"/>
    </source>
</evidence>
<evidence type="ECO:0000256" key="8">
    <source>
        <dbReference type="ARBA" id="ARBA00023136"/>
    </source>
</evidence>
<feature type="transmembrane region" description="Helical" evidence="10">
    <location>
        <begin position="435"/>
        <end position="457"/>
    </location>
</feature>
<evidence type="ECO:0000256" key="5">
    <source>
        <dbReference type="ARBA" id="ARBA00022729"/>
    </source>
</evidence>
<evidence type="ECO:0000256" key="2">
    <source>
        <dbReference type="ARBA" id="ARBA00022475"/>
    </source>
</evidence>
<feature type="domain" description="Cytochrome c" evidence="12">
    <location>
        <begin position="323"/>
        <end position="411"/>
    </location>
</feature>
<comment type="subcellular location">
    <subcellularLocation>
        <location evidence="1">Cell membrane</location>
    </subcellularLocation>
</comment>
<gene>
    <name evidence="13" type="ORF">ACFOFO_18650</name>
</gene>
<dbReference type="InterPro" id="IPR014353">
    <property type="entry name" value="Membr-bd_ADH_cyt_c"/>
</dbReference>
<dbReference type="RefSeq" id="WP_390324557.1">
    <property type="nucleotide sequence ID" value="NZ_JBHRTP010000061.1"/>
</dbReference>
<keyword evidence="10" id="KW-0812">Transmembrane</keyword>
<proteinExistence type="predicted"/>
<evidence type="ECO:0000256" key="1">
    <source>
        <dbReference type="ARBA" id="ARBA00004236"/>
    </source>
</evidence>
<feature type="domain" description="Cytochrome c" evidence="12">
    <location>
        <begin position="158"/>
        <end position="290"/>
    </location>
</feature>
<dbReference type="Pfam" id="PF00034">
    <property type="entry name" value="Cytochrom_C"/>
    <property type="match status" value="1"/>
</dbReference>
<keyword evidence="3 9" id="KW-0349">Heme</keyword>
<evidence type="ECO:0000259" key="12">
    <source>
        <dbReference type="PROSITE" id="PS51007"/>
    </source>
</evidence>
<comment type="caution">
    <text evidence="13">The sequence shown here is derived from an EMBL/GenBank/DDBJ whole genome shotgun (WGS) entry which is preliminary data.</text>
</comment>
<dbReference type="PANTHER" id="PTHR35008:SF8">
    <property type="entry name" value="ALCOHOL DEHYDROGENASE CYTOCHROME C SUBUNIT"/>
    <property type="match status" value="1"/>
</dbReference>
<dbReference type="InterPro" id="IPR036909">
    <property type="entry name" value="Cyt_c-like_dom_sf"/>
</dbReference>
<keyword evidence="14" id="KW-1185">Reference proteome</keyword>
<dbReference type="Proteomes" id="UP001595530">
    <property type="component" value="Unassembled WGS sequence"/>
</dbReference>
<feature type="domain" description="Cytochrome c" evidence="12">
    <location>
        <begin position="35"/>
        <end position="138"/>
    </location>
</feature>
<dbReference type="EMBL" id="JBHRTP010000061">
    <property type="protein sequence ID" value="MFC3109960.1"/>
    <property type="molecule type" value="Genomic_DNA"/>
</dbReference>
<keyword evidence="8 10" id="KW-0472">Membrane</keyword>
<evidence type="ECO:0000256" key="9">
    <source>
        <dbReference type="PROSITE-ProRule" id="PRU00433"/>
    </source>
</evidence>
<evidence type="ECO:0000313" key="13">
    <source>
        <dbReference type="EMBL" id="MFC3109960.1"/>
    </source>
</evidence>
<dbReference type="Gene3D" id="1.10.760.10">
    <property type="entry name" value="Cytochrome c-like domain"/>
    <property type="match status" value="2"/>
</dbReference>
<evidence type="ECO:0000256" key="6">
    <source>
        <dbReference type="ARBA" id="ARBA00022737"/>
    </source>
</evidence>